<dbReference type="InterPro" id="IPR013420">
    <property type="entry name" value="CRISPR-assoc_prot_Cas8b/Csh1_C"/>
</dbReference>
<dbReference type="InterPro" id="IPR013389">
    <property type="entry name" value="CRISPR-assoc_prot_Cas8b"/>
</dbReference>
<keyword evidence="2" id="KW-1185">Reference proteome</keyword>
<dbReference type="RefSeq" id="WP_207566655.1">
    <property type="nucleotide sequence ID" value="NZ_CP071446.1"/>
</dbReference>
<dbReference type="EMBL" id="CP071446">
    <property type="protein sequence ID" value="QTA37934.1"/>
    <property type="molecule type" value="Genomic_DNA"/>
</dbReference>
<gene>
    <name evidence="1" type="ORF">JYK00_09490</name>
</gene>
<evidence type="ECO:0000313" key="1">
    <source>
        <dbReference type="EMBL" id="QTA37934.1"/>
    </source>
</evidence>
<dbReference type="Pfam" id="PF09484">
    <property type="entry name" value="Cas_TM1802"/>
    <property type="match status" value="1"/>
</dbReference>
<organism evidence="1 2">
    <name type="scientific">Thermosipho ferrireducens</name>
    <dbReference type="NCBI Taxonomy" id="2571116"/>
    <lineage>
        <taxon>Bacteria</taxon>
        <taxon>Thermotogati</taxon>
        <taxon>Thermotogota</taxon>
        <taxon>Thermotogae</taxon>
        <taxon>Thermotogales</taxon>
        <taxon>Fervidobacteriaceae</taxon>
        <taxon>Thermosipho</taxon>
    </lineage>
</organism>
<dbReference type="NCBIfam" id="TIGR02556">
    <property type="entry name" value="cas_TM1802"/>
    <property type="match status" value="1"/>
</dbReference>
<protein>
    <submittedName>
        <fullName evidence="1">TIGR02556 family CRISPR-associated protein</fullName>
    </submittedName>
</protein>
<sequence>MLNGIMEVGKLLKLQNEDELIQKVKIDKKYKAVIKTNFKDEKIEFSIFKIAPGESYLDEETIKEILWVGNTKGSSPQKRFTSDDLSYLAKSIINIEKSLSESSPLKKELKTIAEKFLIFQNDVPYFNPYLLDFEKLSVSNNSMFNEFISELDSDLKSKTHDRDFNKKYHKKISDNISKLLTLNKRDKILFTVFINDHPLFTNEEYKEILRKELFGDNDESRFSQEGVCYSCGKKTLLTTDFAKFKLKFFITQKTSFASGLKSEGFIKNYALCSDCFMNFSLGETFIINRLKIKLAGVDCFLIPEFVSSFTSENLPKQLKNFSKNIIDSVNSLSDLDIYNKSFDRLSVFLKRKDLLMNFVFSKIENASVKILLMIQDVKPMWLKILLDNLRKINEEFSTELFSNSRFNFTFRNIENIFKIRGKNTSKSLILNVHKQLIGGLKIDFPLYIPIFNNVAKDLFYNDIETNLLNHIINTHAFFKYITSLNLKLNYGGEKVLENDIMEKILTIDESLEKYIRALELNEQKLALFLLGILVASIGAEQYRISSKKVILEKINFGGMPFTKLKSFAIQIFEKLNQYKILTWENENLYAVAKELLDKSEKEWKLSPAENVYYILSGYAWKTQRIMSFANSNKKEEDDK</sequence>
<dbReference type="NCBIfam" id="TIGR02591">
    <property type="entry name" value="cas_Csh1"/>
    <property type="match status" value="1"/>
</dbReference>
<name>A0ABX7S6W0_9BACT</name>
<evidence type="ECO:0000313" key="2">
    <source>
        <dbReference type="Proteomes" id="UP000671862"/>
    </source>
</evidence>
<reference evidence="1 2" key="1">
    <citation type="submission" date="2021-03" db="EMBL/GenBank/DDBJ databases">
        <title>Thermosipho ferrireducens sp.nov., an anaerobic thermophilic iron-reducing bacterium isolated from a deep-sea hydrothermal sulfide deposits.</title>
        <authorList>
            <person name="Zeng X."/>
            <person name="Chen Y."/>
            <person name="Shao Z."/>
        </authorList>
    </citation>
    <scope>NUCLEOTIDE SEQUENCE [LARGE SCALE GENOMIC DNA]</scope>
    <source>
        <strain evidence="1 2">JL129W03</strain>
    </source>
</reference>
<proteinExistence type="predicted"/>
<accession>A0ABX7S6W0</accession>
<dbReference type="Proteomes" id="UP000671862">
    <property type="component" value="Chromosome"/>
</dbReference>